<dbReference type="EMBL" id="CP014859">
    <property type="protein sequence ID" value="AOS64646.1"/>
    <property type="molecule type" value="Genomic_DNA"/>
</dbReference>
<dbReference type="NCBIfam" id="NF005559">
    <property type="entry name" value="PRK07231.1"/>
    <property type="match status" value="1"/>
</dbReference>
<dbReference type="Pfam" id="PF13561">
    <property type="entry name" value="adh_short_C2"/>
    <property type="match status" value="1"/>
</dbReference>
<dbReference type="AlphaFoldDB" id="A0AAC9HT61"/>
<proteinExistence type="inferred from homology"/>
<dbReference type="InterPro" id="IPR051122">
    <property type="entry name" value="SDR_DHRS6-like"/>
</dbReference>
<protein>
    <submittedName>
        <fullName evidence="3">Uncharacterized protein</fullName>
    </submittedName>
</protein>
<evidence type="ECO:0000256" key="1">
    <source>
        <dbReference type="ARBA" id="ARBA00006484"/>
    </source>
</evidence>
<dbReference type="InterPro" id="IPR036291">
    <property type="entry name" value="NAD(P)-bd_dom_sf"/>
</dbReference>
<dbReference type="Gene3D" id="3.40.50.720">
    <property type="entry name" value="NAD(P)-binding Rossmann-like Domain"/>
    <property type="match status" value="1"/>
</dbReference>
<comment type="similarity">
    <text evidence="1">Belongs to the short-chain dehydrogenases/reductases (SDR) family.</text>
</comment>
<dbReference type="CDD" id="cd05233">
    <property type="entry name" value="SDR_c"/>
    <property type="match status" value="1"/>
</dbReference>
<evidence type="ECO:0000256" key="2">
    <source>
        <dbReference type="ARBA" id="ARBA00023002"/>
    </source>
</evidence>
<dbReference type="GO" id="GO:0016491">
    <property type="term" value="F:oxidoreductase activity"/>
    <property type="evidence" value="ECO:0007669"/>
    <property type="project" value="UniProtKB-KW"/>
</dbReference>
<dbReference type="PRINTS" id="PR00080">
    <property type="entry name" value="SDRFAMILY"/>
</dbReference>
<dbReference type="PANTHER" id="PTHR43477:SF1">
    <property type="entry name" value="DIHYDROANTICAPSIN 7-DEHYDROGENASE"/>
    <property type="match status" value="1"/>
</dbReference>
<dbReference type="KEGG" id="ahm:TL08_19275"/>
<gene>
    <name evidence="3" type="ORF">TL08_19275</name>
</gene>
<dbReference type="RefSeq" id="WP_069850903.1">
    <property type="nucleotide sequence ID" value="NZ_CP014859.1"/>
</dbReference>
<name>A0AAC9HT61_9PSEU</name>
<dbReference type="InterPro" id="IPR002347">
    <property type="entry name" value="SDR_fam"/>
</dbReference>
<keyword evidence="2" id="KW-0560">Oxidoreductase</keyword>
<dbReference type="SUPFAM" id="SSF51735">
    <property type="entry name" value="NAD(P)-binding Rossmann-fold domains"/>
    <property type="match status" value="1"/>
</dbReference>
<evidence type="ECO:0000313" key="4">
    <source>
        <dbReference type="Proteomes" id="UP000095210"/>
    </source>
</evidence>
<sequence length="246" mass="25552">MATKELEGKKALVTGATSGIGRATSVRLAQEGATVYVTGRRADLGKETVALIEQAGGTGHFIAADVTKLDDITRLAHEVGDVDILVNNAATTSHTPVPEQDPAIYQQVFDVNVRAAYFFVAALAPQMVARGSGTIVNISSGGAVIGAPLGAVYNATKGAIDSLTRALAVEFGPQGIRVNAVAPGAIRTEKALDLMGETFEQLVPTLPLRRIGEPEEIAEAVLFLASDRATYITGSILRVDGGVTVV</sequence>
<dbReference type="FunFam" id="3.40.50.720:FF:000084">
    <property type="entry name" value="Short-chain dehydrogenase reductase"/>
    <property type="match status" value="1"/>
</dbReference>
<dbReference type="InterPro" id="IPR020904">
    <property type="entry name" value="Sc_DH/Rdtase_CS"/>
</dbReference>
<organism evidence="3 4">
    <name type="scientific">Actinoalloteichus hymeniacidonis</name>
    <dbReference type="NCBI Taxonomy" id="340345"/>
    <lineage>
        <taxon>Bacteria</taxon>
        <taxon>Bacillati</taxon>
        <taxon>Actinomycetota</taxon>
        <taxon>Actinomycetes</taxon>
        <taxon>Pseudonocardiales</taxon>
        <taxon>Pseudonocardiaceae</taxon>
        <taxon>Actinoalloteichus</taxon>
    </lineage>
</organism>
<accession>A0AAC9HT61</accession>
<reference evidence="4" key="1">
    <citation type="submission" date="2016-03" db="EMBL/GenBank/DDBJ databases">
        <title>Complete genome sequence of the type strain Actinoalloteichus hymeniacidonis DSM 45092.</title>
        <authorList>
            <person name="Schaffert L."/>
            <person name="Albersmeier A."/>
            <person name="Winkler A."/>
            <person name="Kalinowski J."/>
            <person name="Zotchev S."/>
            <person name="Ruckert C."/>
        </authorList>
    </citation>
    <scope>NUCLEOTIDE SEQUENCE [LARGE SCALE GENOMIC DNA]</scope>
    <source>
        <strain evidence="4">HPA177(T) (DSM 45092(T))</strain>
    </source>
</reference>
<dbReference type="Proteomes" id="UP000095210">
    <property type="component" value="Chromosome"/>
</dbReference>
<evidence type="ECO:0000313" key="3">
    <source>
        <dbReference type="EMBL" id="AOS64646.1"/>
    </source>
</evidence>
<keyword evidence="4" id="KW-1185">Reference proteome</keyword>
<dbReference type="PROSITE" id="PS00061">
    <property type="entry name" value="ADH_SHORT"/>
    <property type="match status" value="1"/>
</dbReference>
<dbReference type="PRINTS" id="PR00081">
    <property type="entry name" value="GDHRDH"/>
</dbReference>
<dbReference type="PANTHER" id="PTHR43477">
    <property type="entry name" value="DIHYDROANTICAPSIN 7-DEHYDROGENASE"/>
    <property type="match status" value="1"/>
</dbReference>